<proteinExistence type="predicted"/>
<evidence type="ECO:0000256" key="3">
    <source>
        <dbReference type="ARBA" id="ARBA00022842"/>
    </source>
</evidence>
<dbReference type="PANTHER" id="PTHR31225">
    <property type="entry name" value="OS04G0344100 PROTEIN-RELATED"/>
    <property type="match status" value="1"/>
</dbReference>
<keyword evidence="2" id="KW-0479">Metal-binding</keyword>
<dbReference type="GO" id="GO:0016114">
    <property type="term" value="P:terpenoid biosynthetic process"/>
    <property type="evidence" value="ECO:0007669"/>
    <property type="project" value="InterPro"/>
</dbReference>
<gene>
    <name evidence="6" type="ORF">CMV_019434</name>
</gene>
<dbReference type="InterPro" id="IPR008949">
    <property type="entry name" value="Isoprenoid_synthase_dom_sf"/>
</dbReference>
<organism evidence="6 7">
    <name type="scientific">Castanea mollissima</name>
    <name type="common">Chinese chestnut</name>
    <dbReference type="NCBI Taxonomy" id="60419"/>
    <lineage>
        <taxon>Eukaryota</taxon>
        <taxon>Viridiplantae</taxon>
        <taxon>Streptophyta</taxon>
        <taxon>Embryophyta</taxon>
        <taxon>Tracheophyta</taxon>
        <taxon>Spermatophyta</taxon>
        <taxon>Magnoliopsida</taxon>
        <taxon>eudicotyledons</taxon>
        <taxon>Gunneridae</taxon>
        <taxon>Pentapetalae</taxon>
        <taxon>rosids</taxon>
        <taxon>fabids</taxon>
        <taxon>Fagales</taxon>
        <taxon>Fagaceae</taxon>
        <taxon>Castanea</taxon>
    </lineage>
</organism>
<protein>
    <recommendedName>
        <fullName evidence="5">Terpene synthase metal-binding domain-containing protein</fullName>
    </recommendedName>
</protein>
<comment type="cofactor">
    <cofactor evidence="1">
        <name>Mg(2+)</name>
        <dbReference type="ChEBI" id="CHEBI:18420"/>
    </cofactor>
</comment>
<dbReference type="AlphaFoldDB" id="A0A8J4QQ97"/>
<accession>A0A8J4QQ97</accession>
<evidence type="ECO:0000256" key="4">
    <source>
        <dbReference type="ARBA" id="ARBA00023239"/>
    </source>
</evidence>
<dbReference type="InterPro" id="IPR005630">
    <property type="entry name" value="Terpene_synthase_metal-bd"/>
</dbReference>
<dbReference type="GO" id="GO:0000287">
    <property type="term" value="F:magnesium ion binding"/>
    <property type="evidence" value="ECO:0007669"/>
    <property type="project" value="InterPro"/>
</dbReference>
<dbReference type="SUPFAM" id="SSF48576">
    <property type="entry name" value="Terpenoid synthases"/>
    <property type="match status" value="1"/>
</dbReference>
<evidence type="ECO:0000256" key="2">
    <source>
        <dbReference type="ARBA" id="ARBA00022723"/>
    </source>
</evidence>
<sequence>MKEDIFDVYYGTLDELTPSQTWEFAATEQLLDSLKICFIALNGITNKISYKVYKKNGRNPIDSLKKWKRLCNAFLLEAQWFASGNLSKAEEYLKNALVRTGLHVVLVHMFFLLGQGIVKETVNLLDNSPSIKKQLLGYGMKLEVPRIRIKIDTMDPTLSATGKNIKASVEDAQRHVIKMIPNTWKQLNKDCFTPYLFPASFIKASLNTARMVPMIYSYDNNPFQIPNLVKTNGRYEEACKVVGSCQPLGHAIP</sequence>
<evidence type="ECO:0000256" key="1">
    <source>
        <dbReference type="ARBA" id="ARBA00001946"/>
    </source>
</evidence>
<keyword evidence="3" id="KW-0460">Magnesium</keyword>
<evidence type="ECO:0000313" key="7">
    <source>
        <dbReference type="Proteomes" id="UP000737018"/>
    </source>
</evidence>
<keyword evidence="4" id="KW-0456">Lyase</keyword>
<dbReference type="Proteomes" id="UP000737018">
    <property type="component" value="Unassembled WGS sequence"/>
</dbReference>
<dbReference type="EMBL" id="JRKL02003414">
    <property type="protein sequence ID" value="KAF3955342.1"/>
    <property type="molecule type" value="Genomic_DNA"/>
</dbReference>
<dbReference type="GO" id="GO:0010333">
    <property type="term" value="F:terpene synthase activity"/>
    <property type="evidence" value="ECO:0007669"/>
    <property type="project" value="InterPro"/>
</dbReference>
<comment type="caution">
    <text evidence="6">The sequence shown here is derived from an EMBL/GenBank/DDBJ whole genome shotgun (WGS) entry which is preliminary data.</text>
</comment>
<reference evidence="6" key="1">
    <citation type="submission" date="2020-03" db="EMBL/GenBank/DDBJ databases">
        <title>Castanea mollissima Vanexum genome sequencing.</title>
        <authorList>
            <person name="Staton M."/>
        </authorList>
    </citation>
    <scope>NUCLEOTIDE SEQUENCE</scope>
    <source>
        <tissue evidence="6">Leaf</tissue>
    </source>
</reference>
<dbReference type="OrthoDB" id="1262678at2759"/>
<dbReference type="Gene3D" id="1.10.600.10">
    <property type="entry name" value="Farnesyl Diphosphate Synthase"/>
    <property type="match status" value="2"/>
</dbReference>
<dbReference type="InterPro" id="IPR050148">
    <property type="entry name" value="Terpene_synthase-like"/>
</dbReference>
<dbReference type="Pfam" id="PF03936">
    <property type="entry name" value="Terpene_synth_C"/>
    <property type="match status" value="1"/>
</dbReference>
<evidence type="ECO:0000313" key="6">
    <source>
        <dbReference type="EMBL" id="KAF3955342.1"/>
    </source>
</evidence>
<keyword evidence="7" id="KW-1185">Reference proteome</keyword>
<name>A0A8J4QQ97_9ROSI</name>
<evidence type="ECO:0000259" key="5">
    <source>
        <dbReference type="Pfam" id="PF03936"/>
    </source>
</evidence>
<feature type="domain" description="Terpene synthase metal-binding" evidence="5">
    <location>
        <begin position="3"/>
        <end position="185"/>
    </location>
</feature>
<dbReference type="PANTHER" id="PTHR31225:SF0">
    <property type="entry name" value="S-(+)-LINALOOL SYNTHASE, CHLOROPLASTIC"/>
    <property type="match status" value="1"/>
</dbReference>